<evidence type="ECO:0000256" key="1">
    <source>
        <dbReference type="SAM" id="MobiDB-lite"/>
    </source>
</evidence>
<organism evidence="2 3">
    <name type="scientific">Prauserella oleivorans</name>
    <dbReference type="NCBI Taxonomy" id="1478153"/>
    <lineage>
        <taxon>Bacteria</taxon>
        <taxon>Bacillati</taxon>
        <taxon>Actinomycetota</taxon>
        <taxon>Actinomycetes</taxon>
        <taxon>Pseudonocardiales</taxon>
        <taxon>Pseudonocardiaceae</taxon>
        <taxon>Prauserella</taxon>
    </lineage>
</organism>
<dbReference type="RefSeq" id="WP_377387837.1">
    <property type="nucleotide sequence ID" value="NZ_JBHSAN010000008.1"/>
</dbReference>
<dbReference type="Proteomes" id="UP001597478">
    <property type="component" value="Unassembled WGS sequence"/>
</dbReference>
<dbReference type="InterPro" id="IPR011049">
    <property type="entry name" value="Serralysin-like_metalloprot_C"/>
</dbReference>
<dbReference type="EMBL" id="JBHUOF010000001">
    <property type="protein sequence ID" value="MFD2798070.1"/>
    <property type="molecule type" value="Genomic_DNA"/>
</dbReference>
<accession>A0ABW5W696</accession>
<feature type="compositionally biased region" description="Polar residues" evidence="1">
    <location>
        <begin position="19"/>
        <end position="30"/>
    </location>
</feature>
<reference evidence="3" key="1">
    <citation type="journal article" date="2019" name="Int. J. Syst. Evol. Microbiol.">
        <title>The Global Catalogue of Microorganisms (GCM) 10K type strain sequencing project: providing services to taxonomists for standard genome sequencing and annotation.</title>
        <authorList>
            <consortium name="The Broad Institute Genomics Platform"/>
            <consortium name="The Broad Institute Genome Sequencing Center for Infectious Disease"/>
            <person name="Wu L."/>
            <person name="Ma J."/>
        </authorList>
    </citation>
    <scope>NUCLEOTIDE SEQUENCE [LARGE SCALE GENOMIC DNA]</scope>
    <source>
        <strain evidence="3">IBRC-M 10906</strain>
    </source>
</reference>
<dbReference type="InterPro" id="IPR021793">
    <property type="entry name" value="Oprl"/>
</dbReference>
<proteinExistence type="predicted"/>
<protein>
    <submittedName>
        <fullName evidence="2">Alanine-zipper protein</fullName>
    </submittedName>
</protein>
<feature type="compositionally biased region" description="Low complexity" evidence="1">
    <location>
        <begin position="48"/>
        <end position="102"/>
    </location>
</feature>
<name>A0ABW5W696_9PSEU</name>
<feature type="region of interest" description="Disordered" evidence="1">
    <location>
        <begin position="1"/>
        <end position="102"/>
    </location>
</feature>
<comment type="caution">
    <text evidence="2">The sequence shown here is derived from an EMBL/GenBank/DDBJ whole genome shotgun (WGS) entry which is preliminary data.</text>
</comment>
<evidence type="ECO:0000313" key="3">
    <source>
        <dbReference type="Proteomes" id="UP001597478"/>
    </source>
</evidence>
<keyword evidence="3" id="KW-1185">Reference proteome</keyword>
<gene>
    <name evidence="2" type="ORF">ACFS2C_01520</name>
</gene>
<evidence type="ECO:0000313" key="2">
    <source>
        <dbReference type="EMBL" id="MFD2798070.1"/>
    </source>
</evidence>
<sequence>MCGAAVSHGAPKACLKPNHPSNQGNHTNGPLTEIPAFCQRRTNSLPWTADTATGTADTATGTANTATGTANTATQTANTATREANTATGTADTPTTASPTPT</sequence>
<dbReference type="Pfam" id="PF11839">
    <property type="entry name" value="Alanine_zipper"/>
    <property type="match status" value="1"/>
</dbReference>
<dbReference type="Gene3D" id="2.150.10.10">
    <property type="entry name" value="Serralysin-like metalloprotease, C-terminal"/>
    <property type="match status" value="1"/>
</dbReference>